<dbReference type="SMART" id="SM00670">
    <property type="entry name" value="PINc"/>
    <property type="match status" value="1"/>
</dbReference>
<name>A0ABV6LCS1_9SPHI</name>
<evidence type="ECO:0000313" key="2">
    <source>
        <dbReference type="EMBL" id="MFC0517274.1"/>
    </source>
</evidence>
<dbReference type="PANTHER" id="PTHR34610">
    <property type="entry name" value="SSL7007 PROTEIN"/>
    <property type="match status" value="1"/>
</dbReference>
<evidence type="ECO:0000313" key="3">
    <source>
        <dbReference type="Proteomes" id="UP001589828"/>
    </source>
</evidence>
<reference evidence="2 3" key="1">
    <citation type="submission" date="2024-09" db="EMBL/GenBank/DDBJ databases">
        <authorList>
            <person name="Sun Q."/>
            <person name="Mori K."/>
        </authorList>
    </citation>
    <scope>NUCLEOTIDE SEQUENCE [LARGE SCALE GENOMIC DNA]</scope>
    <source>
        <strain evidence="2 3">NCAIM B.02415</strain>
    </source>
</reference>
<dbReference type="NCBIfam" id="TIGR00305">
    <property type="entry name" value="putative toxin-antitoxin system toxin component, PIN family"/>
    <property type="match status" value="1"/>
</dbReference>
<dbReference type="SUPFAM" id="SSF88723">
    <property type="entry name" value="PIN domain-like"/>
    <property type="match status" value="1"/>
</dbReference>
<organism evidence="2 3">
    <name type="scientific">Mucilaginibacter angelicae</name>
    <dbReference type="NCBI Taxonomy" id="869718"/>
    <lineage>
        <taxon>Bacteria</taxon>
        <taxon>Pseudomonadati</taxon>
        <taxon>Bacteroidota</taxon>
        <taxon>Sphingobacteriia</taxon>
        <taxon>Sphingobacteriales</taxon>
        <taxon>Sphingobacteriaceae</taxon>
        <taxon>Mucilaginibacter</taxon>
    </lineage>
</organism>
<dbReference type="Proteomes" id="UP001589828">
    <property type="component" value="Unassembled WGS sequence"/>
</dbReference>
<dbReference type="InterPro" id="IPR002716">
    <property type="entry name" value="PIN_dom"/>
</dbReference>
<evidence type="ECO:0000259" key="1">
    <source>
        <dbReference type="SMART" id="SM00670"/>
    </source>
</evidence>
<protein>
    <submittedName>
        <fullName evidence="2">Toxin-antitoxin system toxin component, PIN family</fullName>
    </submittedName>
</protein>
<keyword evidence="3" id="KW-1185">Reference proteome</keyword>
<dbReference type="Pfam" id="PF13470">
    <property type="entry name" value="PIN_3"/>
    <property type="match status" value="1"/>
</dbReference>
<dbReference type="Gene3D" id="3.40.50.1010">
    <property type="entry name" value="5'-nuclease"/>
    <property type="match status" value="1"/>
</dbReference>
<dbReference type="InterPro" id="IPR029060">
    <property type="entry name" value="PIN-like_dom_sf"/>
</dbReference>
<feature type="domain" description="PIN" evidence="1">
    <location>
        <begin position="1"/>
        <end position="112"/>
    </location>
</feature>
<dbReference type="EMBL" id="JBHLTS010000073">
    <property type="protein sequence ID" value="MFC0517274.1"/>
    <property type="molecule type" value="Genomic_DNA"/>
</dbReference>
<sequence length="136" mass="15619">MNIVLDSNILLVAIGKKSEYRPIWEAFIDEKYNLIISDEIIYEYEEIIQLRSGTKAAEIVLEIFVEAVNVINQKVYYSWNLIISDPDDNKFFDVAVAANADYLVTNDSHFNVVKQLAFPSVKIISANEFLNIVKRL</sequence>
<dbReference type="RefSeq" id="WP_377025031.1">
    <property type="nucleotide sequence ID" value="NZ_JBHLTS010000073.1"/>
</dbReference>
<comment type="caution">
    <text evidence="2">The sequence shown here is derived from an EMBL/GenBank/DDBJ whole genome shotgun (WGS) entry which is preliminary data.</text>
</comment>
<accession>A0ABV6LCS1</accession>
<dbReference type="InterPro" id="IPR002850">
    <property type="entry name" value="PIN_toxin-like"/>
</dbReference>
<proteinExistence type="predicted"/>
<dbReference type="PANTHER" id="PTHR34610:SF3">
    <property type="entry name" value="SSL7007 PROTEIN"/>
    <property type="match status" value="1"/>
</dbReference>
<gene>
    <name evidence="2" type="ORF">ACFFGT_23895</name>
</gene>